<dbReference type="InterPro" id="IPR023346">
    <property type="entry name" value="Lysozyme-like_dom_sf"/>
</dbReference>
<feature type="domain" description="Glycosyl hydrolases family 22 (GH22)" evidence="8">
    <location>
        <begin position="89"/>
        <end position="107"/>
    </location>
</feature>
<keyword evidence="3" id="KW-0929">Antimicrobial</keyword>
<dbReference type="GO" id="GO:0003796">
    <property type="term" value="F:lysozyme activity"/>
    <property type="evidence" value="ECO:0007669"/>
    <property type="project" value="UniProtKB-EC"/>
</dbReference>
<evidence type="ECO:0000313" key="10">
    <source>
        <dbReference type="Proteomes" id="UP001107558"/>
    </source>
</evidence>
<evidence type="ECO:0000259" key="8">
    <source>
        <dbReference type="PROSITE" id="PS00128"/>
    </source>
</evidence>
<evidence type="ECO:0000256" key="3">
    <source>
        <dbReference type="ARBA" id="ARBA00022638"/>
    </source>
</evidence>
<evidence type="ECO:0000256" key="6">
    <source>
        <dbReference type="RuleBase" id="RU004440"/>
    </source>
</evidence>
<dbReference type="InterPro" id="IPR001916">
    <property type="entry name" value="Glyco_hydro_22"/>
</dbReference>
<dbReference type="PANTHER" id="PTHR11407">
    <property type="entry name" value="LYSOZYME C"/>
    <property type="match status" value="1"/>
</dbReference>
<dbReference type="Proteomes" id="UP001107558">
    <property type="component" value="Chromosome 2"/>
</dbReference>
<dbReference type="PROSITE" id="PS00128">
    <property type="entry name" value="GLYCOSYL_HYDROL_F22_1"/>
    <property type="match status" value="1"/>
</dbReference>
<dbReference type="Gene3D" id="1.10.530.10">
    <property type="match status" value="1"/>
</dbReference>
<comment type="catalytic activity">
    <reaction evidence="1">
        <text>Hydrolysis of (1-&gt;4)-beta-linkages between N-acetylmuramic acid and N-acetyl-D-glucosamine residues in a peptidoglycan and between N-acetyl-D-glucosamine residues in chitodextrins.</text>
        <dbReference type="EC" id="3.2.1.17"/>
    </reaction>
</comment>
<proteinExistence type="inferred from homology"/>
<keyword evidence="7" id="KW-0732">Signal</keyword>
<keyword evidence="5" id="KW-0378">Hydrolase</keyword>
<name>A0A9J6CAC2_POLVA</name>
<reference evidence="9" key="1">
    <citation type="submission" date="2021-03" db="EMBL/GenBank/DDBJ databases">
        <title>Chromosome level genome of the anhydrobiotic midge Polypedilum vanderplanki.</title>
        <authorList>
            <person name="Yoshida Y."/>
            <person name="Kikawada T."/>
            <person name="Gusev O."/>
        </authorList>
    </citation>
    <scope>NUCLEOTIDE SEQUENCE</scope>
    <source>
        <strain evidence="9">NIAS01</strain>
        <tissue evidence="9">Whole body or cell culture</tissue>
    </source>
</reference>
<accession>A0A9J6CAC2</accession>
<feature type="chain" id="PRO_5039912206" description="lysozyme" evidence="7">
    <location>
        <begin position="19"/>
        <end position="148"/>
    </location>
</feature>
<dbReference type="AlphaFoldDB" id="A0A9J6CAC2"/>
<gene>
    <name evidence="9" type="ORF">PVAND_008478</name>
</gene>
<dbReference type="SMART" id="SM00263">
    <property type="entry name" value="LYZ1"/>
    <property type="match status" value="1"/>
</dbReference>
<dbReference type="InterPro" id="IPR000974">
    <property type="entry name" value="Glyco_hydro_22_lys"/>
</dbReference>
<feature type="signal peptide" evidence="7">
    <location>
        <begin position="1"/>
        <end position="18"/>
    </location>
</feature>
<dbReference type="PRINTS" id="PR00137">
    <property type="entry name" value="LYSOZYME"/>
</dbReference>
<dbReference type="SUPFAM" id="SSF53955">
    <property type="entry name" value="Lysozyme-like"/>
    <property type="match status" value="1"/>
</dbReference>
<sequence length="148" mass="16806">MKSVVAFIFLISFNLASAKIFLNCEFAKELGKNEAIERVYIPHWVCLAQGESQLNTSKLVNYPNQSSSYGIFQINSKEQCGKDKKGGFCNIKCSDLLDDDIKDDIKCAKVIFDRSGFNNWKSWQNRCKSTSTIDKNKALPNLVNCQYK</sequence>
<keyword evidence="3" id="KW-0081">Bacteriolytic enzyme</keyword>
<dbReference type="PROSITE" id="PS51348">
    <property type="entry name" value="GLYCOSYL_HYDROL_F22_2"/>
    <property type="match status" value="1"/>
</dbReference>
<organism evidence="9 10">
    <name type="scientific">Polypedilum vanderplanki</name>
    <name type="common">Sleeping chironomid midge</name>
    <dbReference type="NCBI Taxonomy" id="319348"/>
    <lineage>
        <taxon>Eukaryota</taxon>
        <taxon>Metazoa</taxon>
        <taxon>Ecdysozoa</taxon>
        <taxon>Arthropoda</taxon>
        <taxon>Hexapoda</taxon>
        <taxon>Insecta</taxon>
        <taxon>Pterygota</taxon>
        <taxon>Neoptera</taxon>
        <taxon>Endopterygota</taxon>
        <taxon>Diptera</taxon>
        <taxon>Nematocera</taxon>
        <taxon>Chironomoidea</taxon>
        <taxon>Chironomidae</taxon>
        <taxon>Chironominae</taxon>
        <taxon>Polypedilum</taxon>
        <taxon>Polypedilum</taxon>
    </lineage>
</organism>
<dbReference type="InterPro" id="IPR019799">
    <property type="entry name" value="Glyco_hydro_22_CS"/>
</dbReference>
<dbReference type="PRINTS" id="PR00135">
    <property type="entry name" value="LYZLACT"/>
</dbReference>
<protein>
    <recommendedName>
        <fullName evidence="2">lysozyme</fullName>
        <ecNumber evidence="2">3.2.1.17</ecNumber>
    </recommendedName>
</protein>
<dbReference type="Pfam" id="PF00062">
    <property type="entry name" value="Lys"/>
    <property type="match status" value="1"/>
</dbReference>
<evidence type="ECO:0000256" key="5">
    <source>
        <dbReference type="ARBA" id="ARBA00023295"/>
    </source>
</evidence>
<keyword evidence="4" id="KW-1015">Disulfide bond</keyword>
<comment type="caution">
    <text evidence="9">The sequence shown here is derived from an EMBL/GenBank/DDBJ whole genome shotgun (WGS) entry which is preliminary data.</text>
</comment>
<dbReference type="OrthoDB" id="6692707at2759"/>
<dbReference type="GO" id="GO:0042742">
    <property type="term" value="P:defense response to bacterium"/>
    <property type="evidence" value="ECO:0007669"/>
    <property type="project" value="UniProtKB-KW"/>
</dbReference>
<evidence type="ECO:0000256" key="1">
    <source>
        <dbReference type="ARBA" id="ARBA00000632"/>
    </source>
</evidence>
<evidence type="ECO:0000256" key="7">
    <source>
        <dbReference type="SAM" id="SignalP"/>
    </source>
</evidence>
<evidence type="ECO:0000256" key="2">
    <source>
        <dbReference type="ARBA" id="ARBA00012732"/>
    </source>
</evidence>
<keyword evidence="10" id="KW-1185">Reference proteome</keyword>
<dbReference type="GO" id="GO:0031640">
    <property type="term" value="P:killing of cells of another organism"/>
    <property type="evidence" value="ECO:0007669"/>
    <property type="project" value="UniProtKB-KW"/>
</dbReference>
<dbReference type="EC" id="3.2.1.17" evidence="2"/>
<comment type="similarity">
    <text evidence="6">Belongs to the glycosyl hydrolase 22 family.</text>
</comment>
<dbReference type="EMBL" id="JADBJN010000002">
    <property type="protein sequence ID" value="KAG5678845.1"/>
    <property type="molecule type" value="Genomic_DNA"/>
</dbReference>
<evidence type="ECO:0000256" key="4">
    <source>
        <dbReference type="ARBA" id="ARBA00023157"/>
    </source>
</evidence>
<keyword evidence="5" id="KW-0326">Glycosidase</keyword>
<dbReference type="PANTHER" id="PTHR11407:SF63">
    <property type="entry name" value="LYSOZYME C"/>
    <property type="match status" value="1"/>
</dbReference>
<evidence type="ECO:0000313" key="9">
    <source>
        <dbReference type="EMBL" id="KAG5678845.1"/>
    </source>
</evidence>